<reference evidence="1 2" key="1">
    <citation type="submission" date="2021-06" db="EMBL/GenBank/DDBJ databases">
        <title>Caerostris darwini draft genome.</title>
        <authorList>
            <person name="Kono N."/>
            <person name="Arakawa K."/>
        </authorList>
    </citation>
    <scope>NUCLEOTIDE SEQUENCE [LARGE SCALE GENOMIC DNA]</scope>
</reference>
<proteinExistence type="predicted"/>
<organism evidence="1 2">
    <name type="scientific">Caerostris darwini</name>
    <dbReference type="NCBI Taxonomy" id="1538125"/>
    <lineage>
        <taxon>Eukaryota</taxon>
        <taxon>Metazoa</taxon>
        <taxon>Ecdysozoa</taxon>
        <taxon>Arthropoda</taxon>
        <taxon>Chelicerata</taxon>
        <taxon>Arachnida</taxon>
        <taxon>Araneae</taxon>
        <taxon>Araneomorphae</taxon>
        <taxon>Entelegynae</taxon>
        <taxon>Araneoidea</taxon>
        <taxon>Araneidae</taxon>
        <taxon>Caerostris</taxon>
    </lineage>
</organism>
<comment type="caution">
    <text evidence="1">The sequence shown here is derived from an EMBL/GenBank/DDBJ whole genome shotgun (WGS) entry which is preliminary data.</text>
</comment>
<evidence type="ECO:0000313" key="1">
    <source>
        <dbReference type="EMBL" id="GIY32733.1"/>
    </source>
</evidence>
<protein>
    <submittedName>
        <fullName evidence="1">Uncharacterized protein</fullName>
    </submittedName>
</protein>
<dbReference type="Proteomes" id="UP001054837">
    <property type="component" value="Unassembled WGS sequence"/>
</dbReference>
<evidence type="ECO:0000313" key="2">
    <source>
        <dbReference type="Proteomes" id="UP001054837"/>
    </source>
</evidence>
<sequence>MINLIKFYHHFKAPNDNLDTRISHSFFRHFLLSVHPTNKHPLQKKYRKSPTLRDFRPCCVQICARGITPVERLADPASCGLLPHCPNRLRCFSQSSLRCFFSPSAADETGGCRQSEMPIAVGGFLGTSDDASFDRLVRGDEASL</sequence>
<name>A0AAV4SM21_9ARAC</name>
<dbReference type="EMBL" id="BPLQ01007847">
    <property type="protein sequence ID" value="GIY32733.1"/>
    <property type="molecule type" value="Genomic_DNA"/>
</dbReference>
<dbReference type="AlphaFoldDB" id="A0AAV4SM21"/>
<gene>
    <name evidence="1" type="ORF">CDAR_435921</name>
</gene>
<keyword evidence="2" id="KW-1185">Reference proteome</keyword>
<accession>A0AAV4SM21</accession>